<dbReference type="PANTHER" id="PTHR42920:SF14">
    <property type="entry name" value="TRANSPORTER, DRUG_METABOLITE EXPORTER FAMILY"/>
    <property type="match status" value="1"/>
</dbReference>
<keyword evidence="5 6" id="KW-0472">Membrane</keyword>
<feature type="transmembrane region" description="Helical" evidence="6">
    <location>
        <begin position="130"/>
        <end position="149"/>
    </location>
</feature>
<evidence type="ECO:0000313" key="9">
    <source>
        <dbReference type="Proteomes" id="UP000256794"/>
    </source>
</evidence>
<gene>
    <name evidence="8" type="ORF">ATH84_10638</name>
</gene>
<evidence type="ECO:0000256" key="1">
    <source>
        <dbReference type="ARBA" id="ARBA00004651"/>
    </source>
</evidence>
<dbReference type="EMBL" id="QUMX01000063">
    <property type="protein sequence ID" value="REG28344.1"/>
    <property type="molecule type" value="Genomic_DNA"/>
</dbReference>
<dbReference type="AlphaFoldDB" id="A0AAQ0HCS2"/>
<proteinExistence type="predicted"/>
<dbReference type="SUPFAM" id="SSF103481">
    <property type="entry name" value="Multidrug resistance efflux transporter EmrE"/>
    <property type="match status" value="2"/>
</dbReference>
<feature type="transmembrane region" description="Helical" evidence="6">
    <location>
        <begin position="282"/>
        <end position="300"/>
    </location>
</feature>
<evidence type="ECO:0000259" key="7">
    <source>
        <dbReference type="Pfam" id="PF00892"/>
    </source>
</evidence>
<dbReference type="PANTHER" id="PTHR42920">
    <property type="entry name" value="OS03G0707200 PROTEIN-RELATED"/>
    <property type="match status" value="1"/>
</dbReference>
<accession>A0AAQ0HCS2</accession>
<feature type="transmembrane region" description="Helical" evidence="6">
    <location>
        <begin position="161"/>
        <end position="180"/>
    </location>
</feature>
<evidence type="ECO:0000256" key="6">
    <source>
        <dbReference type="SAM" id="Phobius"/>
    </source>
</evidence>
<keyword evidence="4 6" id="KW-1133">Transmembrane helix</keyword>
<comment type="subcellular location">
    <subcellularLocation>
        <location evidence="1">Cell membrane</location>
        <topology evidence="1">Multi-pass membrane protein</topology>
    </subcellularLocation>
</comment>
<dbReference type="InterPro" id="IPR051258">
    <property type="entry name" value="Diverse_Substrate_Transporter"/>
</dbReference>
<feature type="transmembrane region" description="Helical" evidence="6">
    <location>
        <begin position="192"/>
        <end position="215"/>
    </location>
</feature>
<reference evidence="8 9" key="1">
    <citation type="submission" date="2018-08" db="EMBL/GenBank/DDBJ databases">
        <title>Genomic Encyclopedia of Archaeal and Bacterial Type Strains, Phase II (KMG-II): from individual species to whole genera.</title>
        <authorList>
            <person name="Goeker M."/>
        </authorList>
    </citation>
    <scope>NUCLEOTIDE SEQUENCE [LARGE SCALE GENOMIC DNA]</scope>
    <source>
        <strain evidence="8 9">DSM 582</strain>
    </source>
</reference>
<dbReference type="Proteomes" id="UP000256794">
    <property type="component" value="Unassembled WGS sequence"/>
</dbReference>
<evidence type="ECO:0000313" key="8">
    <source>
        <dbReference type="EMBL" id="REG28344.1"/>
    </source>
</evidence>
<dbReference type="Pfam" id="PF00892">
    <property type="entry name" value="EamA"/>
    <property type="match status" value="2"/>
</dbReference>
<feature type="transmembrane region" description="Helical" evidence="6">
    <location>
        <begin position="257"/>
        <end position="276"/>
    </location>
</feature>
<evidence type="ECO:0000256" key="2">
    <source>
        <dbReference type="ARBA" id="ARBA00022475"/>
    </source>
</evidence>
<feature type="domain" description="EamA" evidence="7">
    <location>
        <begin position="159"/>
        <end position="296"/>
    </location>
</feature>
<name>A0AAQ0HCS2_PARVE</name>
<evidence type="ECO:0000256" key="3">
    <source>
        <dbReference type="ARBA" id="ARBA00022692"/>
    </source>
</evidence>
<feature type="transmembrane region" description="Helical" evidence="6">
    <location>
        <begin position="99"/>
        <end position="118"/>
    </location>
</feature>
<keyword evidence="3 6" id="KW-0812">Transmembrane</keyword>
<feature type="transmembrane region" description="Helical" evidence="6">
    <location>
        <begin position="38"/>
        <end position="59"/>
    </location>
</feature>
<dbReference type="GO" id="GO:0005886">
    <property type="term" value="C:plasma membrane"/>
    <property type="evidence" value="ECO:0007669"/>
    <property type="project" value="UniProtKB-SubCell"/>
</dbReference>
<dbReference type="RefSeq" id="WP_166436150.1">
    <property type="nucleotide sequence ID" value="NZ_CP035284.1"/>
</dbReference>
<dbReference type="InterPro" id="IPR000620">
    <property type="entry name" value="EamA_dom"/>
</dbReference>
<feature type="domain" description="EamA" evidence="7">
    <location>
        <begin position="10"/>
        <end position="143"/>
    </location>
</feature>
<evidence type="ECO:0000256" key="4">
    <source>
        <dbReference type="ARBA" id="ARBA00022989"/>
    </source>
</evidence>
<organism evidence="8 9">
    <name type="scientific">Paracoccus versutus</name>
    <name type="common">Thiobacillus versutus</name>
    <dbReference type="NCBI Taxonomy" id="34007"/>
    <lineage>
        <taxon>Bacteria</taxon>
        <taxon>Pseudomonadati</taxon>
        <taxon>Pseudomonadota</taxon>
        <taxon>Alphaproteobacteria</taxon>
        <taxon>Rhodobacterales</taxon>
        <taxon>Paracoccaceae</taxon>
        <taxon>Paracoccus</taxon>
    </lineage>
</organism>
<dbReference type="InterPro" id="IPR037185">
    <property type="entry name" value="EmrE-like"/>
</dbReference>
<feature type="transmembrane region" description="Helical" evidence="6">
    <location>
        <begin position="71"/>
        <end position="93"/>
    </location>
</feature>
<keyword evidence="2" id="KW-1003">Cell membrane</keyword>
<keyword evidence="9" id="KW-1185">Reference proteome</keyword>
<protein>
    <submittedName>
        <fullName evidence="8">EamA-like transporter family protein</fullName>
    </submittedName>
</protein>
<comment type="caution">
    <text evidence="8">The sequence shown here is derived from an EMBL/GenBank/DDBJ whole genome shotgun (WGS) entry which is preliminary data.</text>
</comment>
<feature type="transmembrane region" description="Helical" evidence="6">
    <location>
        <begin position="227"/>
        <end position="245"/>
    </location>
</feature>
<sequence length="312" mass="32051">MTLRHRSFAGVAMLAATAIAWGGMFPVLKPLLSILDPITLTLIRFGLATPILVALLLVIEGRSALAFDGRALRLWWLGTLGFAGFGLLLVIGLRMTQPQHAAVMPALMPLITVIITAIRSRSLPTGRGLFAVLVGLAGVVLVVTAGHPAVLLQGSVGGGEALVLAGATCWVLYTLGAAGFPGWSGLRYTTLTLMLGTLTIVGVEMVALATGHAAIPDRAAFGRAAPGMAYMVLAASVMGFLFWNAGMRALGPRMGVLFINLVPVTAFAIALIGGQIPSPWEVAGVALVIAALMLNSFGGGRTVPAAPGRAAG</sequence>
<evidence type="ECO:0000256" key="5">
    <source>
        <dbReference type="ARBA" id="ARBA00023136"/>
    </source>
</evidence>